<dbReference type="Proteomes" id="UP001415857">
    <property type="component" value="Unassembled WGS sequence"/>
</dbReference>
<keyword evidence="3" id="KW-1185">Reference proteome</keyword>
<dbReference type="AlphaFoldDB" id="A0AAP0WRM9"/>
<dbReference type="PANTHER" id="PTHR21450:SF2">
    <property type="entry name" value="FAMILY PROTEIN, PUTATIVE (DUF630 AND DUF632)-RELATED"/>
    <property type="match status" value="1"/>
</dbReference>
<evidence type="ECO:0000256" key="1">
    <source>
        <dbReference type="SAM" id="MobiDB-lite"/>
    </source>
</evidence>
<evidence type="ECO:0000313" key="3">
    <source>
        <dbReference type="Proteomes" id="UP001415857"/>
    </source>
</evidence>
<sequence length="129" mass="15195">MHVFALSLLRERQGEEQRQRIKAEYLLKDFEKRLRTFHMERGKMEHDMLSNKAKRGVSPLNNLKVDLDSMRKRQEEERSRHKDVVKLVHDAASSSIQAGLIPIFEAMGNFTSNVLKYHEQVRFENDRGS</sequence>
<gene>
    <name evidence="2" type="ORF">L1049_022750</name>
</gene>
<feature type="compositionally biased region" description="Basic and acidic residues" evidence="1">
    <location>
        <begin position="65"/>
        <end position="81"/>
    </location>
</feature>
<proteinExistence type="predicted"/>
<name>A0AAP0WRM9_LIQFO</name>
<organism evidence="2 3">
    <name type="scientific">Liquidambar formosana</name>
    <name type="common">Formosan gum</name>
    <dbReference type="NCBI Taxonomy" id="63359"/>
    <lineage>
        <taxon>Eukaryota</taxon>
        <taxon>Viridiplantae</taxon>
        <taxon>Streptophyta</taxon>
        <taxon>Embryophyta</taxon>
        <taxon>Tracheophyta</taxon>
        <taxon>Spermatophyta</taxon>
        <taxon>Magnoliopsida</taxon>
        <taxon>eudicotyledons</taxon>
        <taxon>Gunneridae</taxon>
        <taxon>Pentapetalae</taxon>
        <taxon>Saxifragales</taxon>
        <taxon>Altingiaceae</taxon>
        <taxon>Liquidambar</taxon>
    </lineage>
</organism>
<dbReference type="EMBL" id="JBBPBK010000011">
    <property type="protein sequence ID" value="KAK9275483.1"/>
    <property type="molecule type" value="Genomic_DNA"/>
</dbReference>
<reference evidence="2 3" key="1">
    <citation type="journal article" date="2024" name="Plant J.">
        <title>Genome sequences and population genomics reveal climatic adaptation and genomic divergence between two closely related sweetgum species.</title>
        <authorList>
            <person name="Xu W.Q."/>
            <person name="Ren C.Q."/>
            <person name="Zhang X.Y."/>
            <person name="Comes H.P."/>
            <person name="Liu X.H."/>
            <person name="Li Y.G."/>
            <person name="Kettle C.J."/>
            <person name="Jalonen R."/>
            <person name="Gaisberger H."/>
            <person name="Ma Y.Z."/>
            <person name="Qiu Y.X."/>
        </authorList>
    </citation>
    <scope>NUCLEOTIDE SEQUENCE [LARGE SCALE GENOMIC DNA]</scope>
    <source>
        <strain evidence="2">Hangzhou</strain>
    </source>
</reference>
<accession>A0AAP0WRM9</accession>
<protein>
    <submittedName>
        <fullName evidence="2">Uncharacterized protein</fullName>
    </submittedName>
</protein>
<comment type="caution">
    <text evidence="2">The sequence shown here is derived from an EMBL/GenBank/DDBJ whole genome shotgun (WGS) entry which is preliminary data.</text>
</comment>
<feature type="region of interest" description="Disordered" evidence="1">
    <location>
        <begin position="60"/>
        <end position="81"/>
    </location>
</feature>
<evidence type="ECO:0000313" key="2">
    <source>
        <dbReference type="EMBL" id="KAK9275483.1"/>
    </source>
</evidence>
<dbReference type="PANTHER" id="PTHR21450">
    <property type="entry name" value="PROTEIN ALTERED PHOSPHATE STARVATION RESPONSE 1"/>
    <property type="match status" value="1"/>
</dbReference>